<gene>
    <name evidence="1" type="ORF">L3Q82_002408</name>
</gene>
<comment type="caution">
    <text evidence="1">The sequence shown here is derived from an EMBL/GenBank/DDBJ whole genome shotgun (WGS) entry which is preliminary data.</text>
</comment>
<reference evidence="1" key="1">
    <citation type="submission" date="2022-04" db="EMBL/GenBank/DDBJ databases">
        <title>Jade perch genome.</title>
        <authorList>
            <person name="Chao B."/>
        </authorList>
    </citation>
    <scope>NUCLEOTIDE SEQUENCE</scope>
    <source>
        <strain evidence="1">CB-2022</strain>
    </source>
</reference>
<dbReference type="EMBL" id="CM041546">
    <property type="protein sequence ID" value="KAI3360525.1"/>
    <property type="molecule type" value="Genomic_DNA"/>
</dbReference>
<dbReference type="Proteomes" id="UP000831701">
    <property type="component" value="Chromosome 16"/>
</dbReference>
<proteinExistence type="predicted"/>
<keyword evidence="2" id="KW-1185">Reference proteome</keyword>
<name>A0ACB8VYL9_9TELE</name>
<evidence type="ECO:0000313" key="2">
    <source>
        <dbReference type="Proteomes" id="UP000831701"/>
    </source>
</evidence>
<sequence length="251" mass="27374">MACTDEDTYTSNGGKCCDLCPAGTYKQADCDGTKATKCAECGRGFFTATKNYLSTCRLCKNCNSNNHLRKVKECTAQENTVCECETGFYCSDDDCDHCQAVNYCILDCHWMLPAVLWSGLVLTTLVLFGLICWRKKCKSYGEGSSGDPVNFVDVIPAPPVIPLGLTLPSTEVNGHCQESCTIECYRLPLFNPGVDTVISCSTQDSVESSLPITPLKVSVSFAESNHTSAGCDTSNFFRTYSEPQEDEYCGT</sequence>
<evidence type="ECO:0000313" key="1">
    <source>
        <dbReference type="EMBL" id="KAI3360525.1"/>
    </source>
</evidence>
<organism evidence="1 2">
    <name type="scientific">Scortum barcoo</name>
    <name type="common">barcoo grunter</name>
    <dbReference type="NCBI Taxonomy" id="214431"/>
    <lineage>
        <taxon>Eukaryota</taxon>
        <taxon>Metazoa</taxon>
        <taxon>Chordata</taxon>
        <taxon>Craniata</taxon>
        <taxon>Vertebrata</taxon>
        <taxon>Euteleostomi</taxon>
        <taxon>Actinopterygii</taxon>
        <taxon>Neopterygii</taxon>
        <taxon>Teleostei</taxon>
        <taxon>Neoteleostei</taxon>
        <taxon>Acanthomorphata</taxon>
        <taxon>Eupercaria</taxon>
        <taxon>Centrarchiformes</taxon>
        <taxon>Terapontoidei</taxon>
        <taxon>Terapontidae</taxon>
        <taxon>Scortum</taxon>
    </lineage>
</organism>
<protein>
    <submittedName>
        <fullName evidence="1">Uncharacterized protein</fullName>
    </submittedName>
</protein>
<accession>A0ACB8VYL9</accession>